<dbReference type="InterPro" id="IPR001789">
    <property type="entry name" value="Sig_transdc_resp-reg_receiver"/>
</dbReference>
<protein>
    <submittedName>
        <fullName evidence="4">Two-component system, OmpR family, KDP operon response regulator KdpE</fullName>
    </submittedName>
</protein>
<dbReference type="PROSITE" id="PS50110">
    <property type="entry name" value="RESPONSE_REGULATORY"/>
    <property type="match status" value="1"/>
</dbReference>
<dbReference type="PANTHER" id="PTHR44591">
    <property type="entry name" value="STRESS RESPONSE REGULATOR PROTEIN 1"/>
    <property type="match status" value="1"/>
</dbReference>
<dbReference type="AlphaFoldDB" id="A0A0S1SI45"/>
<evidence type="ECO:0000313" key="5">
    <source>
        <dbReference type="Proteomes" id="UP000069135"/>
    </source>
</evidence>
<feature type="modified residue" description="4-aspartylphosphate" evidence="2">
    <location>
        <position position="54"/>
    </location>
</feature>
<reference evidence="4 5" key="2">
    <citation type="journal article" date="2016" name="PeerJ">
        <title>Analysis of five complete genome sequences for members of the class Peribacteria in the recently recognized Peregrinibacteria bacterial phylum.</title>
        <authorList>
            <person name="Anantharaman K."/>
            <person name="Brown C.T."/>
            <person name="Burstein D."/>
            <person name="Castelle C.J."/>
            <person name="Probst A.J."/>
            <person name="Thomas B.C."/>
            <person name="Williams K.H."/>
            <person name="Banfield J.F."/>
        </authorList>
    </citation>
    <scope>NUCLEOTIDE SEQUENCE [LARGE SCALE GENOMIC DNA]</scope>
    <source>
        <strain evidence="4">RIFOXYD1_FULL_PER-ii_59_16</strain>
    </source>
</reference>
<dbReference type="Proteomes" id="UP000069135">
    <property type="component" value="Chromosome"/>
</dbReference>
<dbReference type="KEGG" id="prf:PeribacterA2_0276"/>
<dbReference type="CDD" id="cd17574">
    <property type="entry name" value="REC_OmpR"/>
    <property type="match status" value="1"/>
</dbReference>
<accession>A0A0S1SQ32</accession>
<feature type="domain" description="Response regulatory" evidence="3">
    <location>
        <begin position="5"/>
        <end position="119"/>
    </location>
</feature>
<evidence type="ECO:0000256" key="2">
    <source>
        <dbReference type="PROSITE-ProRule" id="PRU00169"/>
    </source>
</evidence>
<reference evidence="5" key="1">
    <citation type="submission" date="2015-10" db="EMBL/GenBank/DDBJ databases">
        <title>Analysis of five complete genome sequences for members of the class Peribacteria in the recently recognized Peregrinibacteria bacterial phylum.</title>
        <authorList>
            <person name="Anantharaman K."/>
            <person name="Brown C.T."/>
            <person name="Burstein D."/>
            <person name="Castelle C.J."/>
            <person name="Probst A.J."/>
            <person name="Thomas B.C."/>
            <person name="Williams K.H."/>
            <person name="Banfield J.F."/>
        </authorList>
    </citation>
    <scope>NUCLEOTIDE SEQUENCE [LARGE SCALE GENOMIC DNA]</scope>
</reference>
<gene>
    <name evidence="4" type="ORF">PeribacterD1_0276</name>
</gene>
<dbReference type="InterPro" id="IPR011006">
    <property type="entry name" value="CheY-like_superfamily"/>
</dbReference>
<evidence type="ECO:0000256" key="1">
    <source>
        <dbReference type="ARBA" id="ARBA00022553"/>
    </source>
</evidence>
<accession>A0A0S1SDW6</accession>
<dbReference type="STRING" id="1735162.PeribacterB2_0276"/>
<dbReference type="Gene3D" id="3.40.50.2300">
    <property type="match status" value="1"/>
</dbReference>
<accession>A0A0S1SI45</accession>
<dbReference type="GO" id="GO:0000160">
    <property type="term" value="P:phosphorelay signal transduction system"/>
    <property type="evidence" value="ECO:0007669"/>
    <property type="project" value="InterPro"/>
</dbReference>
<keyword evidence="1 2" id="KW-0597">Phosphoprotein</keyword>
<dbReference type="SMART" id="SM00448">
    <property type="entry name" value="REC"/>
    <property type="match status" value="1"/>
</dbReference>
<organism evidence="4 5">
    <name type="scientific">Candidatus Peribacter riflensis</name>
    <dbReference type="NCBI Taxonomy" id="1735162"/>
    <lineage>
        <taxon>Bacteria</taxon>
        <taxon>Candidatus Peregrinibacteriota</taxon>
        <taxon>Candidatus Peribacteria</taxon>
        <taxon>Candidatus Peribacterales</taxon>
        <taxon>Candidatus Peribacteraceae</taxon>
        <taxon>Candidatus Peribacter</taxon>
    </lineage>
</organism>
<accession>A0A0S1SVX2</accession>
<name>A0A0S1SI45_9BACT</name>
<evidence type="ECO:0000259" key="3">
    <source>
        <dbReference type="PROSITE" id="PS50110"/>
    </source>
</evidence>
<accession>A0A0S1SR78</accession>
<dbReference type="PANTHER" id="PTHR44591:SF3">
    <property type="entry name" value="RESPONSE REGULATORY DOMAIN-CONTAINING PROTEIN"/>
    <property type="match status" value="1"/>
</dbReference>
<dbReference type="Pfam" id="PF00072">
    <property type="entry name" value="Response_reg"/>
    <property type="match status" value="1"/>
</dbReference>
<dbReference type="InterPro" id="IPR050595">
    <property type="entry name" value="Bact_response_regulator"/>
</dbReference>
<dbReference type="EMBL" id="CP013065">
    <property type="protein sequence ID" value="ALM12975.1"/>
    <property type="molecule type" value="Genomic_DNA"/>
</dbReference>
<sequence length="128" mass="14478">MQTPSILIAEDDAVLREVYVKKFTIAGYNIRAVQNGQEAIQEVEREKPDIAILDLNMPVLDGFAVLERYPRAQRTFPVIILSNFGDTKNKERGLGLGADDFFIKSEMTIKTLLEKVTTLMKAKTMWGK</sequence>
<proteinExistence type="predicted"/>
<dbReference type="SUPFAM" id="SSF52172">
    <property type="entry name" value="CheY-like"/>
    <property type="match status" value="1"/>
</dbReference>
<evidence type="ECO:0000313" key="4">
    <source>
        <dbReference type="EMBL" id="ALM12975.1"/>
    </source>
</evidence>